<dbReference type="EMBL" id="JBHUGS010000003">
    <property type="protein sequence ID" value="MFD1951715.1"/>
    <property type="molecule type" value="Genomic_DNA"/>
</dbReference>
<accession>A0ABW4U0W8</accession>
<name>A0ABW4U0W8_9SPHN</name>
<reference evidence="2" key="1">
    <citation type="journal article" date="2019" name="Int. J. Syst. Evol. Microbiol.">
        <title>The Global Catalogue of Microorganisms (GCM) 10K type strain sequencing project: providing services to taxonomists for standard genome sequencing and annotation.</title>
        <authorList>
            <consortium name="The Broad Institute Genomics Platform"/>
            <consortium name="The Broad Institute Genome Sequencing Center for Infectious Disease"/>
            <person name="Wu L."/>
            <person name="Ma J."/>
        </authorList>
    </citation>
    <scope>NUCLEOTIDE SEQUENCE [LARGE SCALE GENOMIC DNA]</scope>
    <source>
        <strain evidence="2">CGMCC 1.12702</strain>
    </source>
</reference>
<evidence type="ECO:0000313" key="2">
    <source>
        <dbReference type="Proteomes" id="UP001597400"/>
    </source>
</evidence>
<organism evidence="1 2">
    <name type="scientific">Sphingomonas arantia</name>
    <dbReference type="NCBI Taxonomy" id="1460676"/>
    <lineage>
        <taxon>Bacteria</taxon>
        <taxon>Pseudomonadati</taxon>
        <taxon>Pseudomonadota</taxon>
        <taxon>Alphaproteobacteria</taxon>
        <taxon>Sphingomonadales</taxon>
        <taxon>Sphingomonadaceae</taxon>
        <taxon>Sphingomonas</taxon>
    </lineage>
</organism>
<keyword evidence="2" id="KW-1185">Reference proteome</keyword>
<evidence type="ECO:0008006" key="3">
    <source>
        <dbReference type="Google" id="ProtNLM"/>
    </source>
</evidence>
<dbReference type="InterPro" id="IPR026913">
    <property type="entry name" value="METTL24"/>
</dbReference>
<dbReference type="PANTHER" id="PTHR32026">
    <property type="entry name" value="METHYLTRANSFERASE-LIKE PROTEIN 24"/>
    <property type="match status" value="1"/>
</dbReference>
<sequence>MSESTTLHGEPARVTEIGSAGHVVFGPYRQLTHGVYQVDFTIALPDGGTQADMICATLDISADYGNRTIVERQIRTSELSTEPTTFTLLFVLRSIHVIEYRVHTNGTTKLIVGSDPVFTRVSGVLDEPVSDALLRGRDASALAADTRRILSHLSPERLLDHRKVRLGNEADGGYVCIDDFDGIDTALSFGINDDISWDLDAADRGLKILQFDHTVSDPAPDDPRMVFEARRVGEGGVSLADLIRQNDRGHVKPNIILKMDIEQSEWAVIDDTPVELLSRLAWIVCEMHHFQALADPGSRDLFDRCLTKLGSVFATVHVHANVWGGISSLANVIFPDVMEVSFANRAVYWTGTSDEVFPTVLDRSCDPEQPDFFLGAFRF</sequence>
<proteinExistence type="predicted"/>
<dbReference type="RefSeq" id="WP_380930562.1">
    <property type="nucleotide sequence ID" value="NZ_JBHUGS010000003.1"/>
</dbReference>
<dbReference type="Proteomes" id="UP001597400">
    <property type="component" value="Unassembled WGS sequence"/>
</dbReference>
<dbReference type="PANTHER" id="PTHR32026:SF10">
    <property type="entry name" value="METHYLTRANSFERASE-LIKE PROTEIN 24-RELATED"/>
    <property type="match status" value="1"/>
</dbReference>
<gene>
    <name evidence="1" type="ORF">ACFSGX_13145</name>
</gene>
<comment type="caution">
    <text evidence="1">The sequence shown here is derived from an EMBL/GenBank/DDBJ whole genome shotgun (WGS) entry which is preliminary data.</text>
</comment>
<protein>
    <recommendedName>
        <fullName evidence="3">Methyltransferase FkbM domain-containing protein</fullName>
    </recommendedName>
</protein>
<evidence type="ECO:0000313" key="1">
    <source>
        <dbReference type="EMBL" id="MFD1951715.1"/>
    </source>
</evidence>